<evidence type="ECO:0000313" key="1">
    <source>
        <dbReference type="EMBL" id="GAA3896466.1"/>
    </source>
</evidence>
<proteinExistence type="predicted"/>
<dbReference type="EMBL" id="BAAAZT010000018">
    <property type="protein sequence ID" value="GAA3896466.1"/>
    <property type="molecule type" value="Genomic_DNA"/>
</dbReference>
<sequence>MNSADTDVAILGAGLAGLSIAAWLATTTSSQAPAPQVHILDARREDTQDRTWCFWDQQPHPFRQAISHRWPRWQVRHAGQTVEREDGRHGYAMITATDFRRSAYAALAEREEFTMIRGVAVDAVTSSDSALDVATSSGRLRARAVIDTRPPPSTALVAHGGVWQVFHGLEIAAPDHGYPPSTARLMDFQPASSGIHFIYVLPLGAHRLLVEWTCFHADRAHEDCQALLNQHATPPALGEWLDKRLRPGWSVTRHETGCLPMMPVLPPRRGPRYLSAGIRGGWMRPATGYMFASCQQGAADVARQLRQAHASGRWNLVAPRIRPSSLQWMDKVFLHAIRRHPEQAPDWFMRLFQGSSAAQQRRFLGDQPRLSDLFAIMRALPPGPFLRAAFTPTHSA</sequence>
<dbReference type="Proteomes" id="UP001500133">
    <property type="component" value="Unassembled WGS sequence"/>
</dbReference>
<dbReference type="InterPro" id="IPR036188">
    <property type="entry name" value="FAD/NAD-bd_sf"/>
</dbReference>
<dbReference type="RefSeq" id="WP_344701810.1">
    <property type="nucleotide sequence ID" value="NZ_BAAAZT010000018.1"/>
</dbReference>
<accession>A0ABP7L963</accession>
<dbReference type="SUPFAM" id="SSF51905">
    <property type="entry name" value="FAD/NAD(P)-binding domain"/>
    <property type="match status" value="1"/>
</dbReference>
<name>A0ABP7L963_9GAMM</name>
<comment type="caution">
    <text evidence="1">The sequence shown here is derived from an EMBL/GenBank/DDBJ whole genome shotgun (WGS) entry which is preliminary data.</text>
</comment>
<keyword evidence="2" id="KW-1185">Reference proteome</keyword>
<dbReference type="Gene3D" id="3.50.50.60">
    <property type="entry name" value="FAD/NAD(P)-binding domain"/>
    <property type="match status" value="1"/>
</dbReference>
<dbReference type="Pfam" id="PF05834">
    <property type="entry name" value="Lycopene_cycl"/>
    <property type="match status" value="1"/>
</dbReference>
<evidence type="ECO:0000313" key="2">
    <source>
        <dbReference type="Proteomes" id="UP001500133"/>
    </source>
</evidence>
<protein>
    <submittedName>
        <fullName evidence="1">Lycopene cyclase family protein</fullName>
    </submittedName>
</protein>
<organism evidence="1 2">
    <name type="scientific">Halomonas cibimaris</name>
    <dbReference type="NCBI Taxonomy" id="657012"/>
    <lineage>
        <taxon>Bacteria</taxon>
        <taxon>Pseudomonadati</taxon>
        <taxon>Pseudomonadota</taxon>
        <taxon>Gammaproteobacteria</taxon>
        <taxon>Oceanospirillales</taxon>
        <taxon>Halomonadaceae</taxon>
        <taxon>Halomonas</taxon>
    </lineage>
</organism>
<gene>
    <name evidence="1" type="ORF">GCM10022228_04090</name>
</gene>
<reference evidence="2" key="1">
    <citation type="journal article" date="2019" name="Int. J. Syst. Evol. Microbiol.">
        <title>The Global Catalogue of Microorganisms (GCM) 10K type strain sequencing project: providing services to taxonomists for standard genome sequencing and annotation.</title>
        <authorList>
            <consortium name="The Broad Institute Genomics Platform"/>
            <consortium name="The Broad Institute Genome Sequencing Center for Infectious Disease"/>
            <person name="Wu L."/>
            <person name="Ma J."/>
        </authorList>
    </citation>
    <scope>NUCLEOTIDE SEQUENCE [LARGE SCALE GENOMIC DNA]</scope>
    <source>
        <strain evidence="2">JCM 16914</strain>
    </source>
</reference>